<evidence type="ECO:0000313" key="1">
    <source>
        <dbReference type="EMBL" id="KAF9455623.1"/>
    </source>
</evidence>
<dbReference type="AlphaFoldDB" id="A0A9P5XRK9"/>
<evidence type="ECO:0000313" key="2">
    <source>
        <dbReference type="Proteomes" id="UP000807353"/>
    </source>
</evidence>
<accession>A0A9P5XRK9</accession>
<comment type="caution">
    <text evidence="1">The sequence shown here is derived from an EMBL/GenBank/DDBJ whole genome shotgun (WGS) entry which is preliminary data.</text>
</comment>
<dbReference type="Proteomes" id="UP000807353">
    <property type="component" value="Unassembled WGS sequence"/>
</dbReference>
<dbReference type="EMBL" id="MU150582">
    <property type="protein sequence ID" value="KAF9455623.1"/>
    <property type="molecule type" value="Genomic_DNA"/>
</dbReference>
<sequence length="174" mass="19683">MGAALSSSLVKSMNLLSSQNHKFWPPRQPNLPWTITDNCINILAIHHPNTPNNSTFTYISHHGAAKAFSKGALIRIHERHLQPISGIPHLVLIPAAEGSIKSINDILKDWIVLSVKNHKTREISHLIVPRSITHVHRLTIIIHRALRFLRFKRKEALVEKEIQDLLIKPTASRA</sequence>
<protein>
    <submittedName>
        <fullName evidence="1">Uncharacterized protein</fullName>
    </submittedName>
</protein>
<organism evidence="1 2">
    <name type="scientific">Collybia nuda</name>
    <dbReference type="NCBI Taxonomy" id="64659"/>
    <lineage>
        <taxon>Eukaryota</taxon>
        <taxon>Fungi</taxon>
        <taxon>Dikarya</taxon>
        <taxon>Basidiomycota</taxon>
        <taxon>Agaricomycotina</taxon>
        <taxon>Agaricomycetes</taxon>
        <taxon>Agaricomycetidae</taxon>
        <taxon>Agaricales</taxon>
        <taxon>Tricholomatineae</taxon>
        <taxon>Clitocybaceae</taxon>
        <taxon>Collybia</taxon>
    </lineage>
</organism>
<proteinExistence type="predicted"/>
<reference evidence="1" key="1">
    <citation type="submission" date="2020-11" db="EMBL/GenBank/DDBJ databases">
        <authorList>
            <consortium name="DOE Joint Genome Institute"/>
            <person name="Ahrendt S."/>
            <person name="Riley R."/>
            <person name="Andreopoulos W."/>
            <person name="Labutti K."/>
            <person name="Pangilinan J."/>
            <person name="Ruiz-Duenas F.J."/>
            <person name="Barrasa J.M."/>
            <person name="Sanchez-Garcia M."/>
            <person name="Camarero S."/>
            <person name="Miyauchi S."/>
            <person name="Serrano A."/>
            <person name="Linde D."/>
            <person name="Babiker R."/>
            <person name="Drula E."/>
            <person name="Ayuso-Fernandez I."/>
            <person name="Pacheco R."/>
            <person name="Padilla G."/>
            <person name="Ferreira P."/>
            <person name="Barriuso J."/>
            <person name="Kellner H."/>
            <person name="Castanera R."/>
            <person name="Alfaro M."/>
            <person name="Ramirez L."/>
            <person name="Pisabarro A.G."/>
            <person name="Kuo A."/>
            <person name="Tritt A."/>
            <person name="Lipzen A."/>
            <person name="He G."/>
            <person name="Yan M."/>
            <person name="Ng V."/>
            <person name="Cullen D."/>
            <person name="Martin F."/>
            <person name="Rosso M.-N."/>
            <person name="Henrissat B."/>
            <person name="Hibbett D."/>
            <person name="Martinez A.T."/>
            <person name="Grigoriev I.V."/>
        </authorList>
    </citation>
    <scope>NUCLEOTIDE SEQUENCE</scope>
    <source>
        <strain evidence="1">CBS 247.69</strain>
    </source>
</reference>
<name>A0A9P5XRK9_9AGAR</name>
<gene>
    <name evidence="1" type="ORF">BDZ94DRAFT_1277781</name>
</gene>
<keyword evidence="2" id="KW-1185">Reference proteome</keyword>